<dbReference type="Proteomes" id="UP001060215">
    <property type="component" value="Chromosome 1"/>
</dbReference>
<evidence type="ECO:0000313" key="2">
    <source>
        <dbReference type="Proteomes" id="UP001060215"/>
    </source>
</evidence>
<organism evidence="1 2">
    <name type="scientific">Camellia lanceoleosa</name>
    <dbReference type="NCBI Taxonomy" id="1840588"/>
    <lineage>
        <taxon>Eukaryota</taxon>
        <taxon>Viridiplantae</taxon>
        <taxon>Streptophyta</taxon>
        <taxon>Embryophyta</taxon>
        <taxon>Tracheophyta</taxon>
        <taxon>Spermatophyta</taxon>
        <taxon>Magnoliopsida</taxon>
        <taxon>eudicotyledons</taxon>
        <taxon>Gunneridae</taxon>
        <taxon>Pentapetalae</taxon>
        <taxon>asterids</taxon>
        <taxon>Ericales</taxon>
        <taxon>Theaceae</taxon>
        <taxon>Camellia</taxon>
    </lineage>
</organism>
<keyword evidence="2" id="KW-1185">Reference proteome</keyword>
<comment type="caution">
    <text evidence="1">The sequence shown here is derived from an EMBL/GenBank/DDBJ whole genome shotgun (WGS) entry which is preliminary data.</text>
</comment>
<accession>A0ACC0J526</accession>
<name>A0ACC0J526_9ERIC</name>
<sequence length="122" mass="14363">MKIEVKEALFCWSKLEKEAESARLREVEEKKRGREKSLWIIKSQTKSYEKIHHEVTRHCLPDFPDVSSLSDLLLQPTVSILEFESEGFCLDLCSVVSQPLCLTWRFPKRPMFKFCGFCLYKT</sequence>
<evidence type="ECO:0000313" key="1">
    <source>
        <dbReference type="EMBL" id="KAI8032838.1"/>
    </source>
</evidence>
<reference evidence="1 2" key="1">
    <citation type="journal article" date="2022" name="Plant J.">
        <title>Chromosome-level genome of Camellia lanceoleosa provides a valuable resource for understanding genome evolution and self-incompatibility.</title>
        <authorList>
            <person name="Gong W."/>
            <person name="Xiao S."/>
            <person name="Wang L."/>
            <person name="Liao Z."/>
            <person name="Chang Y."/>
            <person name="Mo W."/>
            <person name="Hu G."/>
            <person name="Li W."/>
            <person name="Zhao G."/>
            <person name="Zhu H."/>
            <person name="Hu X."/>
            <person name="Ji K."/>
            <person name="Xiang X."/>
            <person name="Song Q."/>
            <person name="Yuan D."/>
            <person name="Jin S."/>
            <person name="Zhang L."/>
        </authorList>
    </citation>
    <scope>NUCLEOTIDE SEQUENCE [LARGE SCALE GENOMIC DNA]</scope>
    <source>
        <strain evidence="1">SQ_2022a</strain>
    </source>
</reference>
<protein>
    <submittedName>
        <fullName evidence="1">Uncharacterized protein</fullName>
    </submittedName>
</protein>
<dbReference type="EMBL" id="CM045758">
    <property type="protein sequence ID" value="KAI8032838.1"/>
    <property type="molecule type" value="Genomic_DNA"/>
</dbReference>
<gene>
    <name evidence="1" type="ORF">LOK49_LG01G01088</name>
</gene>
<proteinExistence type="predicted"/>